<dbReference type="Gene3D" id="1.10.10.60">
    <property type="entry name" value="Homeodomain-like"/>
    <property type="match status" value="1"/>
</dbReference>
<organism evidence="1 2">
    <name type="scientific">Belliella marina</name>
    <dbReference type="NCBI Taxonomy" id="1644146"/>
    <lineage>
        <taxon>Bacteria</taxon>
        <taxon>Pseudomonadati</taxon>
        <taxon>Bacteroidota</taxon>
        <taxon>Cytophagia</taxon>
        <taxon>Cytophagales</taxon>
        <taxon>Cyclobacteriaceae</taxon>
        <taxon>Belliella</taxon>
    </lineage>
</organism>
<dbReference type="Proteomes" id="UP001597361">
    <property type="component" value="Unassembled WGS sequence"/>
</dbReference>
<accession>A0ABW4VMT6</accession>
<proteinExistence type="predicted"/>
<evidence type="ECO:0000313" key="2">
    <source>
        <dbReference type="Proteomes" id="UP001597361"/>
    </source>
</evidence>
<reference evidence="2" key="1">
    <citation type="journal article" date="2019" name="Int. J. Syst. Evol. Microbiol.">
        <title>The Global Catalogue of Microorganisms (GCM) 10K type strain sequencing project: providing services to taxonomists for standard genome sequencing and annotation.</title>
        <authorList>
            <consortium name="The Broad Institute Genomics Platform"/>
            <consortium name="The Broad Institute Genome Sequencing Center for Infectious Disease"/>
            <person name="Wu L."/>
            <person name="Ma J."/>
        </authorList>
    </citation>
    <scope>NUCLEOTIDE SEQUENCE [LARGE SCALE GENOMIC DNA]</scope>
    <source>
        <strain evidence="2">CGMCC 1.15180</strain>
    </source>
</reference>
<gene>
    <name evidence="1" type="ORF">ACFSKL_09475</name>
</gene>
<comment type="caution">
    <text evidence="1">The sequence shown here is derived from an EMBL/GenBank/DDBJ whole genome shotgun (WGS) entry which is preliminary data.</text>
</comment>
<evidence type="ECO:0000313" key="1">
    <source>
        <dbReference type="EMBL" id="MFD2035021.1"/>
    </source>
</evidence>
<dbReference type="RefSeq" id="WP_376885682.1">
    <property type="nucleotide sequence ID" value="NZ_JBHUHR010000025.1"/>
</dbReference>
<name>A0ABW4VMT6_9BACT</name>
<sequence length="62" mass="7169">MDIKCKTRTEIAREYGVDRKTLRYMLKKAGIELSSGLVTPMEQSEIYKKLGVPNKKTTMMTR</sequence>
<keyword evidence="2" id="KW-1185">Reference proteome</keyword>
<protein>
    <submittedName>
        <fullName evidence="1">Uncharacterized protein</fullName>
    </submittedName>
</protein>
<dbReference type="EMBL" id="JBHUHR010000025">
    <property type="protein sequence ID" value="MFD2035021.1"/>
    <property type="molecule type" value="Genomic_DNA"/>
</dbReference>